<sequence>MSPPYSRQPCSPYYPYYSPPPPPQPPPPPPHCNKTNYTKPFPPPPPPPSPPPSNCNTTKPPPPISCNCSCVPNPPIVPPYPPPFKPYSSSPPPYIVVKHDYKAVLAVSASLGGILVAFLLLGGVVLLSRLIKKPLDYPLPSSQPTISPPHQYAPEYNQPPPPTTSSPPHQNAPENDQPPPPPAITSYQSIQIDEPGYGAADAGGDPPSEPDSVLVSHDHGHHNYG</sequence>
<feature type="region of interest" description="Disordered" evidence="1">
    <location>
        <begin position="21"/>
        <end position="56"/>
    </location>
</feature>
<keyword evidence="2" id="KW-1133">Transmembrane helix</keyword>
<feature type="region of interest" description="Disordered" evidence="1">
    <location>
        <begin position="142"/>
        <end position="225"/>
    </location>
</feature>
<proteinExistence type="predicted"/>
<dbReference type="EMBL" id="CP144698">
    <property type="protein sequence ID" value="WVZ17765.1"/>
    <property type="molecule type" value="Genomic_DNA"/>
</dbReference>
<accession>A0AAQ3NXN6</accession>
<feature type="compositionally biased region" description="Low complexity" evidence="1">
    <location>
        <begin position="193"/>
        <end position="212"/>
    </location>
</feature>
<dbReference type="Proteomes" id="UP001374535">
    <property type="component" value="Chromosome 3"/>
</dbReference>
<organism evidence="3 4">
    <name type="scientific">Vigna mungo</name>
    <name type="common">Black gram</name>
    <name type="synonym">Phaseolus mungo</name>
    <dbReference type="NCBI Taxonomy" id="3915"/>
    <lineage>
        <taxon>Eukaryota</taxon>
        <taxon>Viridiplantae</taxon>
        <taxon>Streptophyta</taxon>
        <taxon>Embryophyta</taxon>
        <taxon>Tracheophyta</taxon>
        <taxon>Spermatophyta</taxon>
        <taxon>Magnoliopsida</taxon>
        <taxon>eudicotyledons</taxon>
        <taxon>Gunneridae</taxon>
        <taxon>Pentapetalae</taxon>
        <taxon>rosids</taxon>
        <taxon>fabids</taxon>
        <taxon>Fabales</taxon>
        <taxon>Fabaceae</taxon>
        <taxon>Papilionoideae</taxon>
        <taxon>50 kb inversion clade</taxon>
        <taxon>NPAAA clade</taxon>
        <taxon>indigoferoid/millettioid clade</taxon>
        <taxon>Phaseoleae</taxon>
        <taxon>Vigna</taxon>
    </lineage>
</organism>
<keyword evidence="2" id="KW-0812">Transmembrane</keyword>
<reference evidence="3 4" key="1">
    <citation type="journal article" date="2023" name="Life. Sci Alliance">
        <title>Evolutionary insights into 3D genome organization and epigenetic landscape of Vigna mungo.</title>
        <authorList>
            <person name="Junaid A."/>
            <person name="Singh B."/>
            <person name="Bhatia S."/>
        </authorList>
    </citation>
    <scope>NUCLEOTIDE SEQUENCE [LARGE SCALE GENOMIC DNA]</scope>
    <source>
        <strain evidence="3">Urdbean</strain>
    </source>
</reference>
<gene>
    <name evidence="3" type="ORF">V8G54_010747</name>
</gene>
<protein>
    <submittedName>
        <fullName evidence="3">Uncharacterized protein</fullName>
    </submittedName>
</protein>
<name>A0AAQ3NXN6_VIGMU</name>
<evidence type="ECO:0000313" key="4">
    <source>
        <dbReference type="Proteomes" id="UP001374535"/>
    </source>
</evidence>
<evidence type="ECO:0000313" key="3">
    <source>
        <dbReference type="EMBL" id="WVZ17765.1"/>
    </source>
</evidence>
<keyword evidence="4" id="KW-1185">Reference proteome</keyword>
<keyword evidence="2" id="KW-0472">Membrane</keyword>
<feature type="transmembrane region" description="Helical" evidence="2">
    <location>
        <begin position="103"/>
        <end position="127"/>
    </location>
</feature>
<evidence type="ECO:0000256" key="1">
    <source>
        <dbReference type="SAM" id="MobiDB-lite"/>
    </source>
</evidence>
<dbReference type="AlphaFoldDB" id="A0AAQ3NXN6"/>
<feature type="compositionally biased region" description="Pro residues" evidence="1">
    <location>
        <begin position="21"/>
        <end position="31"/>
    </location>
</feature>
<evidence type="ECO:0000256" key="2">
    <source>
        <dbReference type="SAM" id="Phobius"/>
    </source>
</evidence>
<feature type="compositionally biased region" description="Pro residues" evidence="1">
    <location>
        <begin position="40"/>
        <end position="56"/>
    </location>
</feature>